<feature type="non-terminal residue" evidence="3">
    <location>
        <position position="1"/>
    </location>
</feature>
<accession>A0A4P9WSZ6</accession>
<dbReference type="AlphaFoldDB" id="A0A4P9WSZ6"/>
<protein>
    <recommendedName>
        <fullName evidence="2">DNA replication checkpoint mediator MRC1 domain-containing protein</fullName>
    </recommendedName>
</protein>
<dbReference type="EMBL" id="ML013048">
    <property type="protein sequence ID" value="RKO95098.1"/>
    <property type="molecule type" value="Genomic_DNA"/>
</dbReference>
<feature type="compositionally biased region" description="Acidic residues" evidence="1">
    <location>
        <begin position="53"/>
        <end position="65"/>
    </location>
</feature>
<evidence type="ECO:0000259" key="2">
    <source>
        <dbReference type="Pfam" id="PF09444"/>
    </source>
</evidence>
<dbReference type="InterPro" id="IPR018564">
    <property type="entry name" value="Repl_chkpnt_MRC1_dom"/>
</dbReference>
<gene>
    <name evidence="3" type="ORF">CAUPRSCDRAFT_13147</name>
</gene>
<feature type="compositionally biased region" description="Acidic residues" evidence="1">
    <location>
        <begin position="35"/>
        <end position="44"/>
    </location>
</feature>
<sequence>DDSDGGDEPPSPSAVEAAASRVKPKAKHNPFLETEAQESDEDEGVFARRTGPSDDDDDSSDDDEALVYSGDEDVVESFDDIIQLAAKQDQVEGETALKQLMRDLTTGELGRRRRADDDAKGLYAMDSDEENALLREKLMRRHWFTRRDAVSEMSALEAIATHPETAAFAKAFEADRVVE</sequence>
<feature type="region of interest" description="Disordered" evidence="1">
    <location>
        <begin position="1"/>
        <end position="65"/>
    </location>
</feature>
<reference evidence="4" key="1">
    <citation type="journal article" date="2018" name="Nat. Microbiol.">
        <title>Leveraging single-cell genomics to expand the fungal tree of life.</title>
        <authorList>
            <person name="Ahrendt S.R."/>
            <person name="Quandt C.A."/>
            <person name="Ciobanu D."/>
            <person name="Clum A."/>
            <person name="Salamov A."/>
            <person name="Andreopoulos B."/>
            <person name="Cheng J.F."/>
            <person name="Woyke T."/>
            <person name="Pelin A."/>
            <person name="Henrissat B."/>
            <person name="Reynolds N.K."/>
            <person name="Benny G.L."/>
            <person name="Smith M.E."/>
            <person name="James T.Y."/>
            <person name="Grigoriev I.V."/>
        </authorList>
    </citation>
    <scope>NUCLEOTIDE SEQUENCE [LARGE SCALE GENOMIC DNA]</scope>
    <source>
        <strain evidence="4">ATCC 52028</strain>
    </source>
</reference>
<name>A0A4P9WSZ6_9FUNG</name>
<organism evidence="3 4">
    <name type="scientific">Caulochytrium protostelioides</name>
    <dbReference type="NCBI Taxonomy" id="1555241"/>
    <lineage>
        <taxon>Eukaryota</taxon>
        <taxon>Fungi</taxon>
        <taxon>Fungi incertae sedis</taxon>
        <taxon>Chytridiomycota</taxon>
        <taxon>Chytridiomycota incertae sedis</taxon>
        <taxon>Chytridiomycetes</taxon>
        <taxon>Caulochytriales</taxon>
        <taxon>Caulochytriaceae</taxon>
        <taxon>Caulochytrium</taxon>
    </lineage>
</organism>
<dbReference type="Pfam" id="PF09444">
    <property type="entry name" value="MRC1"/>
    <property type="match status" value="1"/>
</dbReference>
<dbReference type="Proteomes" id="UP000268535">
    <property type="component" value="Unassembled WGS sequence"/>
</dbReference>
<evidence type="ECO:0000256" key="1">
    <source>
        <dbReference type="SAM" id="MobiDB-lite"/>
    </source>
</evidence>
<feature type="non-terminal residue" evidence="3">
    <location>
        <position position="179"/>
    </location>
</feature>
<evidence type="ECO:0000313" key="3">
    <source>
        <dbReference type="EMBL" id="RKO95098.1"/>
    </source>
</evidence>
<proteinExistence type="predicted"/>
<evidence type="ECO:0000313" key="4">
    <source>
        <dbReference type="Proteomes" id="UP000268535"/>
    </source>
</evidence>
<feature type="domain" description="DNA replication checkpoint mediator MRC1" evidence="2">
    <location>
        <begin position="26"/>
        <end position="170"/>
    </location>
</feature>